<dbReference type="RefSeq" id="WP_254155366.1">
    <property type="nucleotide sequence ID" value="NZ_JAHESD010000055.1"/>
</dbReference>
<protein>
    <recommendedName>
        <fullName evidence="3">HEAT repeat domain-containing protein</fullName>
    </recommendedName>
</protein>
<proteinExistence type="predicted"/>
<evidence type="ECO:0008006" key="3">
    <source>
        <dbReference type="Google" id="ProtNLM"/>
    </source>
</evidence>
<dbReference type="EMBL" id="JAHESD010000055">
    <property type="protein sequence ID" value="MBT1705419.1"/>
    <property type="molecule type" value="Genomic_DNA"/>
</dbReference>
<evidence type="ECO:0000313" key="2">
    <source>
        <dbReference type="Proteomes" id="UP000772618"/>
    </source>
</evidence>
<keyword evidence="2" id="KW-1185">Reference proteome</keyword>
<reference evidence="1 2" key="1">
    <citation type="submission" date="2021-05" db="EMBL/GenBank/DDBJ databases">
        <title>A Polyphasic approach of four new species of the genus Ohtaekwangia: Ohtaekwangia histidinii sp. nov., Ohtaekwangia cretensis sp. nov., Ohtaekwangia indiensis sp. nov., Ohtaekwangia reichenbachii sp. nov. from diverse environment.</title>
        <authorList>
            <person name="Octaviana S."/>
        </authorList>
    </citation>
    <scope>NUCLEOTIDE SEQUENCE [LARGE SCALE GENOMIC DNA]</scope>
    <source>
        <strain evidence="1 2">PWU20</strain>
    </source>
</reference>
<evidence type="ECO:0000313" key="1">
    <source>
        <dbReference type="EMBL" id="MBT1705419.1"/>
    </source>
</evidence>
<dbReference type="Proteomes" id="UP000772618">
    <property type="component" value="Unassembled WGS sequence"/>
</dbReference>
<gene>
    <name evidence="1" type="ORF">KK060_19165</name>
</gene>
<sequence length="307" mass="34812">MSVLRKIVTILAFVFPLSVYAQEANELLHLYFSEVRAEKYPAIPKQFTLAENAKSVLGALSVYIQDSLNTVRAKAYTITQLTGNAARQSQVRSRAVDQLIQASKDNDSGNAGLAISYLTTFRKDDFGEASKDTLRNLIKRKSAHFDQLMKLAGFLELKDLQEDIRPYSQKGNVTNIRWAAIVSLARMGDPIASADMMRRVRKLPVGDDLIYKIFPDLIYSRHPDAIAYMVEVLHRQESECNTADAERPAAIPCGYRVMEQLAPVIQGYPLELDESGDVKTKDYEVALQTVREWFIKHKNYTILRDRF</sequence>
<name>A0ABS5VX14_9BACT</name>
<comment type="caution">
    <text evidence="1">The sequence shown here is derived from an EMBL/GenBank/DDBJ whole genome shotgun (WGS) entry which is preliminary data.</text>
</comment>
<accession>A0ABS5VX14</accession>
<organism evidence="1 2">
    <name type="scientific">Chryseosolibacter indicus</name>
    <dbReference type="NCBI Taxonomy" id="2782351"/>
    <lineage>
        <taxon>Bacteria</taxon>
        <taxon>Pseudomonadati</taxon>
        <taxon>Bacteroidota</taxon>
        <taxon>Cytophagia</taxon>
        <taxon>Cytophagales</taxon>
        <taxon>Chryseotaleaceae</taxon>
        <taxon>Chryseosolibacter</taxon>
    </lineage>
</organism>